<dbReference type="AlphaFoldDB" id="K0CCF4"/>
<dbReference type="KEGG" id="adi:B5T_01068"/>
<dbReference type="GO" id="GO:0004185">
    <property type="term" value="F:serine-type carboxypeptidase activity"/>
    <property type="evidence" value="ECO:0007669"/>
    <property type="project" value="InterPro"/>
</dbReference>
<dbReference type="InterPro" id="IPR000667">
    <property type="entry name" value="Peptidase_S13"/>
</dbReference>
<keyword evidence="4" id="KW-0121">Carboxypeptidase</keyword>
<evidence type="ECO:0000313" key="4">
    <source>
        <dbReference type="EMBL" id="AFT69352.1"/>
    </source>
</evidence>
<dbReference type="Proteomes" id="UP000006286">
    <property type="component" value="Chromosome"/>
</dbReference>
<gene>
    <name evidence="4" type="primary">dacB</name>
    <name evidence="4" type="ordered locus">B5T_01068</name>
</gene>
<dbReference type="GO" id="GO:0000270">
    <property type="term" value="P:peptidoglycan metabolic process"/>
    <property type="evidence" value="ECO:0007669"/>
    <property type="project" value="TreeGrafter"/>
</dbReference>
<evidence type="ECO:0000256" key="2">
    <source>
        <dbReference type="ARBA" id="ARBA00022801"/>
    </source>
</evidence>
<evidence type="ECO:0000256" key="1">
    <source>
        <dbReference type="ARBA" id="ARBA00006096"/>
    </source>
</evidence>
<keyword evidence="4" id="KW-0645">Protease</keyword>
<dbReference type="EMBL" id="CP003466">
    <property type="protein sequence ID" value="AFT69352.1"/>
    <property type="molecule type" value="Genomic_DNA"/>
</dbReference>
<name>K0CCF4_ALCDB</name>
<organism evidence="4 5">
    <name type="scientific">Alcanivorax dieselolei (strain DSM 16502 / CGMCC 1.3690 / MCCC 1A00001 / B-5)</name>
    <name type="common">Alloalcanivorax dieselolei</name>
    <dbReference type="NCBI Taxonomy" id="930169"/>
    <lineage>
        <taxon>Bacteria</taxon>
        <taxon>Pseudomonadati</taxon>
        <taxon>Pseudomonadota</taxon>
        <taxon>Gammaproteobacteria</taxon>
        <taxon>Oceanospirillales</taxon>
        <taxon>Alcanivoracaceae</taxon>
        <taxon>Alloalcanivorax</taxon>
    </lineage>
</organism>
<dbReference type="InterPro" id="IPR012338">
    <property type="entry name" value="Beta-lactam/transpept-like"/>
</dbReference>
<protein>
    <submittedName>
        <fullName evidence="4">Peptidase S13, D-Ala-D-Ala carboxypeptidase C</fullName>
    </submittedName>
</protein>
<evidence type="ECO:0000313" key="5">
    <source>
        <dbReference type="Proteomes" id="UP000006286"/>
    </source>
</evidence>
<dbReference type="MEROPS" id="S13.003"/>
<comment type="similarity">
    <text evidence="1">Belongs to the peptidase S13 family.</text>
</comment>
<dbReference type="Gene3D" id="3.50.80.20">
    <property type="entry name" value="D-Ala-D-Ala carboxypeptidase C, peptidase S13"/>
    <property type="match status" value="1"/>
</dbReference>
<dbReference type="NCBIfam" id="TIGR00666">
    <property type="entry name" value="PBP4"/>
    <property type="match status" value="1"/>
</dbReference>
<reference evidence="4 5" key="1">
    <citation type="journal article" date="2012" name="J. Bacteriol.">
        <title>Complete genome sequence of Alcanivorax dieselolei type strain B5.</title>
        <authorList>
            <person name="Lai Q."/>
            <person name="Li W."/>
            <person name="Shao Z."/>
        </authorList>
    </citation>
    <scope>NUCLEOTIDE SEQUENCE [LARGE SCALE GENOMIC DNA]</scope>
    <source>
        <strain evidence="5">DSM 16502 / CGMCC 1.3690 / B-5</strain>
    </source>
</reference>
<dbReference type="HOGENOM" id="CLU_017692_2_1_6"/>
<dbReference type="PANTHER" id="PTHR30023:SF0">
    <property type="entry name" value="PENICILLIN-SENSITIVE CARBOXYPEPTIDASE A"/>
    <property type="match status" value="1"/>
</dbReference>
<feature type="signal peptide" evidence="3">
    <location>
        <begin position="1"/>
        <end position="24"/>
    </location>
</feature>
<dbReference type="STRING" id="930169.B5T_01068"/>
<dbReference type="Pfam" id="PF02113">
    <property type="entry name" value="Peptidase_S13"/>
    <property type="match status" value="1"/>
</dbReference>
<dbReference type="PATRIC" id="fig|930169.3.peg.1055"/>
<sequence>MTMTCRPFWLSLFLMFVAISPASAESWADSIYESLQERKLPEQSLSLAAIPLDGPGEPRFVNADEQMNPGSTMKLVTTYAALELLGPNFQWHTRLYTDGEQKGDTLKGNLYYVGVGDPKLTLERMWLLLRDLRAMGIKHIRGDLVLDGSYFHLPNGVPHFNDDGDNPYAPYLVEPGSLLTNLNVFRIRMMSRDGKVHVSTEPPVSKIVIDNKVTAPERGRCPVHNSKALQYEPDFSDRRKITVTITGALPENCRADRYLSLMSQQDYTANLIRGLWREMGGTLSGRDRTGRLARGAKLLVTTSSPDLVTMVRDINKWSSNVMARQLFLTIGAENRLAGDKDDLAAADRAILEWMRLKGIDISQVVLENGSGLSRLERITAHQQALMLQQAWRSPFAAELIASLPLVAMDGTMRNRLRNTALVGEGHIKTGTLRNVRSIAGFTRDQNNTTWAVAAMINDRSAWKSRAVLDEVLKAVHTLVEPGTDASRVTAASAGDGR</sequence>
<feature type="chain" id="PRO_5003831461" evidence="3">
    <location>
        <begin position="25"/>
        <end position="497"/>
    </location>
</feature>
<dbReference type="PANTHER" id="PTHR30023">
    <property type="entry name" value="D-ALANYL-D-ALANINE CARBOXYPEPTIDASE"/>
    <property type="match status" value="1"/>
</dbReference>
<dbReference type="SUPFAM" id="SSF56601">
    <property type="entry name" value="beta-lactamase/transpeptidase-like"/>
    <property type="match status" value="1"/>
</dbReference>
<proteinExistence type="inferred from homology"/>
<dbReference type="PRINTS" id="PR00922">
    <property type="entry name" value="DADACBPTASE3"/>
</dbReference>
<keyword evidence="3" id="KW-0732">Signal</keyword>
<dbReference type="eggNOG" id="COG2027">
    <property type="taxonomic scope" value="Bacteria"/>
</dbReference>
<keyword evidence="5" id="KW-1185">Reference proteome</keyword>
<dbReference type="Gene3D" id="3.40.710.10">
    <property type="entry name" value="DD-peptidase/beta-lactamase superfamily"/>
    <property type="match status" value="1"/>
</dbReference>
<accession>K0CCF4</accession>
<evidence type="ECO:0000256" key="3">
    <source>
        <dbReference type="SAM" id="SignalP"/>
    </source>
</evidence>
<dbReference type="GO" id="GO:0006508">
    <property type="term" value="P:proteolysis"/>
    <property type="evidence" value="ECO:0007669"/>
    <property type="project" value="InterPro"/>
</dbReference>
<keyword evidence="2" id="KW-0378">Hydrolase</keyword>